<protein>
    <submittedName>
        <fullName evidence="1">Uncharacterized protein</fullName>
    </submittedName>
</protein>
<dbReference type="OrthoDB" id="9872501at2759"/>
<gene>
    <name evidence="1" type="primary">Acey_s0274.g1010</name>
    <name evidence="1" type="synonym">Acey-ndnf-1</name>
    <name evidence="1" type="ORF">Y032_0274g1010</name>
</gene>
<sequence length="106" mass="12002">MINLQHVTYPLLLHFFHVCNRYIDFQASNLCEGGLESSELVGCYSHRGPTVEAMLRDDSIGLIETTVVGLEPARTYRFDLLATPLQLKQAQSLPYRTVWVRTANSC</sequence>
<reference evidence="2" key="1">
    <citation type="journal article" date="2015" name="Nat. Genet.">
        <title>The genome and transcriptome of the zoonotic hookworm Ancylostoma ceylanicum identify infection-specific gene families.</title>
        <authorList>
            <person name="Schwarz E.M."/>
            <person name="Hu Y."/>
            <person name="Antoshechkin I."/>
            <person name="Miller M.M."/>
            <person name="Sternberg P.W."/>
            <person name="Aroian R.V."/>
        </authorList>
    </citation>
    <scope>NUCLEOTIDE SEQUENCE</scope>
    <source>
        <strain evidence="2">HY135</strain>
    </source>
</reference>
<dbReference type="AlphaFoldDB" id="A0A016S7U9"/>
<evidence type="ECO:0000313" key="2">
    <source>
        <dbReference type="Proteomes" id="UP000024635"/>
    </source>
</evidence>
<proteinExistence type="predicted"/>
<organism evidence="1 2">
    <name type="scientific">Ancylostoma ceylanicum</name>
    <dbReference type="NCBI Taxonomy" id="53326"/>
    <lineage>
        <taxon>Eukaryota</taxon>
        <taxon>Metazoa</taxon>
        <taxon>Ecdysozoa</taxon>
        <taxon>Nematoda</taxon>
        <taxon>Chromadorea</taxon>
        <taxon>Rhabditida</taxon>
        <taxon>Rhabditina</taxon>
        <taxon>Rhabditomorpha</taxon>
        <taxon>Strongyloidea</taxon>
        <taxon>Ancylostomatidae</taxon>
        <taxon>Ancylostomatinae</taxon>
        <taxon>Ancylostoma</taxon>
    </lineage>
</organism>
<name>A0A016S7U9_9BILA</name>
<dbReference type="EMBL" id="JARK01001610">
    <property type="protein sequence ID" value="EYB86703.1"/>
    <property type="molecule type" value="Genomic_DNA"/>
</dbReference>
<dbReference type="Proteomes" id="UP000024635">
    <property type="component" value="Unassembled WGS sequence"/>
</dbReference>
<accession>A0A016S7U9</accession>
<keyword evidence="2" id="KW-1185">Reference proteome</keyword>
<comment type="caution">
    <text evidence="1">The sequence shown here is derived from an EMBL/GenBank/DDBJ whole genome shotgun (WGS) entry which is preliminary data.</text>
</comment>
<evidence type="ECO:0000313" key="1">
    <source>
        <dbReference type="EMBL" id="EYB86703.1"/>
    </source>
</evidence>